<protein>
    <recommendedName>
        <fullName evidence="3">Transferase</fullName>
    </recommendedName>
</protein>
<dbReference type="EMBL" id="AP007255">
    <property type="protein sequence ID" value="BAE48941.1"/>
    <property type="molecule type" value="Genomic_DNA"/>
</dbReference>
<sequence length="570" mass="64826">MLAVPAEGRLILTTVPDDFDPAHDVALGPWCFAGVENRHPGWEDLPFADPFPTQDSWVEADRNARRLASALVAPWAARLNRRHSREYGLGFWRVLLLKWLAICVPPLWQRYCQVDAVIRLHGERRLRVELCADCDRDWHILQTAGLIESFADPAIDFRIVSKIVSHLAPPAWVQTIVAAPPWPSQPEARSPLETMSVLRRLLGRLPVDSVPGASALHRILLSAWVAMLPRRTARCFYRAEDEGAFALFPPVFLEILGRVLEQMLPATLRGGFSDLERYARDFSYHPGRLLVDALDTEEDYRRVVQAMAHEKGERLVSVQHGGVYGTARAMMVGAETEYPYHAFLTWGWTAQEDYAGKFVPAPSPDLSAVVGRHHERQGRLVMVGTAMLVHGIRLGWLPKPQHYLSYRRFKLDFLAGLDPVVRGAVHYRPYRRKPEVLKDEDYLRAVYPNLLLVDGNLNDALLSCRLVVIDHPVTTMLAAMAADTPTVLLWQAEAWPLSRQAEPLFQRLRDVGILHHDPATAAAHINKVWSNVQGWWRNSEVQAARRQFAEQYAQASRAWWWDWLKVLARL</sequence>
<evidence type="ECO:0000313" key="2">
    <source>
        <dbReference type="Proteomes" id="UP000007058"/>
    </source>
</evidence>
<dbReference type="STRING" id="342108.amb0137"/>
<name>Q2WB34_PARM1</name>
<reference evidence="1 2" key="1">
    <citation type="journal article" date="2005" name="DNA Res.">
        <title>Complete genome sequence of the facultative anaerobic magnetotactic bacterium Magnetospirillum sp. strain AMB-1.</title>
        <authorList>
            <person name="Matsunaga T."/>
            <person name="Okamura Y."/>
            <person name="Fukuda Y."/>
            <person name="Wahyudi A.T."/>
            <person name="Murase Y."/>
            <person name="Takeyama H."/>
        </authorList>
    </citation>
    <scope>NUCLEOTIDE SEQUENCE [LARGE SCALE GENOMIC DNA]</scope>
    <source>
        <strain evidence="2">ATCC 700264 / AMB-1</strain>
    </source>
</reference>
<keyword evidence="2" id="KW-1185">Reference proteome</keyword>
<evidence type="ECO:0000313" key="1">
    <source>
        <dbReference type="EMBL" id="BAE48941.1"/>
    </source>
</evidence>
<dbReference type="RefSeq" id="WP_011382584.1">
    <property type="nucleotide sequence ID" value="NC_007626.1"/>
</dbReference>
<evidence type="ECO:0008006" key="3">
    <source>
        <dbReference type="Google" id="ProtNLM"/>
    </source>
</evidence>
<dbReference type="KEGG" id="mag:amb0137"/>
<gene>
    <name evidence="1" type="ordered locus">amb0137</name>
</gene>
<dbReference type="AlphaFoldDB" id="Q2WB34"/>
<proteinExistence type="predicted"/>
<dbReference type="OrthoDB" id="329802at2"/>
<dbReference type="Proteomes" id="UP000007058">
    <property type="component" value="Chromosome"/>
</dbReference>
<dbReference type="NCBIfam" id="TIGR04331">
    <property type="entry name" value="o_ant_LIC12162"/>
    <property type="match status" value="1"/>
</dbReference>
<dbReference type="HOGENOM" id="CLU_458378_0_0_5"/>
<organism evidence="1 2">
    <name type="scientific">Paramagnetospirillum magneticum (strain ATCC 700264 / AMB-1)</name>
    <name type="common">Magnetospirillum magneticum</name>
    <dbReference type="NCBI Taxonomy" id="342108"/>
    <lineage>
        <taxon>Bacteria</taxon>
        <taxon>Pseudomonadati</taxon>
        <taxon>Pseudomonadota</taxon>
        <taxon>Alphaproteobacteria</taxon>
        <taxon>Rhodospirillales</taxon>
        <taxon>Magnetospirillaceae</taxon>
        <taxon>Paramagnetospirillum</taxon>
    </lineage>
</organism>
<dbReference type="InterPro" id="IPR027603">
    <property type="entry name" value="LIC12162"/>
</dbReference>
<accession>Q2WB34</accession>